<protein>
    <submittedName>
        <fullName evidence="2">Uncharacterized protein</fullName>
    </submittedName>
</protein>
<evidence type="ECO:0000313" key="2">
    <source>
        <dbReference type="WBParaSite" id="JU765_v2.g10217.t1"/>
    </source>
</evidence>
<dbReference type="WBParaSite" id="JU765_v2.g10217.t1">
    <property type="protein sequence ID" value="JU765_v2.g10217.t1"/>
    <property type="gene ID" value="JU765_v2.g10217"/>
</dbReference>
<accession>A0AC34PUY0</accession>
<sequence>MNGRSRQLERSNSGYLTDLKMSNRQMTHQTDAKSFISDNSNKKSLPHWCDQGWKMFTEYSTFHGVRDLSNSSVVYLKILWIVVIFLAVLFAVNGCYQIISQFIEHPVVVSYFIEDAGQNLTLPDVIICPFNRFNKTFLDEVNITGDVAQYLEMTFPGPAQFPFQERIQNKFENLSVLENSDMAIRDVLIKLGNITFNELLKIASIDCTSFFQEKYLCETATTLMTSAGKCFRLKGIDQVSDGYGYGHKIVITLPKHLYNPGVNQMLNDGVLVKLAEKNHGVDHDLTFIPSGVHAIMPLSATQYDFIDDPPRYSCINTQETNYSRLWCFEYCLTERAENICNCSLVPAANPRKPEVCTTKQIITCFYSSMFPDAVEAFSQCRRRCKAPCKYWKYSKTVSISKFSHEQASVFATMEEIETLKNTIILEVFYTSLDYTLIKQMVAMTPSSFIAQIGGQ</sequence>
<name>A0AC34PUY0_9BILA</name>
<evidence type="ECO:0000313" key="1">
    <source>
        <dbReference type="Proteomes" id="UP000887576"/>
    </source>
</evidence>
<organism evidence="1 2">
    <name type="scientific">Panagrolaimus sp. JU765</name>
    <dbReference type="NCBI Taxonomy" id="591449"/>
    <lineage>
        <taxon>Eukaryota</taxon>
        <taxon>Metazoa</taxon>
        <taxon>Ecdysozoa</taxon>
        <taxon>Nematoda</taxon>
        <taxon>Chromadorea</taxon>
        <taxon>Rhabditida</taxon>
        <taxon>Tylenchina</taxon>
        <taxon>Panagrolaimomorpha</taxon>
        <taxon>Panagrolaimoidea</taxon>
        <taxon>Panagrolaimidae</taxon>
        <taxon>Panagrolaimus</taxon>
    </lineage>
</organism>
<dbReference type="Proteomes" id="UP000887576">
    <property type="component" value="Unplaced"/>
</dbReference>
<reference evidence="2" key="1">
    <citation type="submission" date="2022-11" db="UniProtKB">
        <authorList>
            <consortium name="WormBaseParasite"/>
        </authorList>
    </citation>
    <scope>IDENTIFICATION</scope>
</reference>
<proteinExistence type="predicted"/>